<sequence>MIKSTFPCAAGALLVRAAAAADFLVWHTFRRAGDSPENFTHLFSLPSFLSFSFLHRKLIRSNPDGFGNHFSSTFAKHFFARKNLVGWGKFHENARTHTRSKTDFFTEKPNF</sequence>
<evidence type="ECO:0000313" key="1">
    <source>
        <dbReference type="EMBL" id="CAG6448159.1"/>
    </source>
</evidence>
<name>A0A8D8A2K0_CULPI</name>
<accession>A0A8D8A2K0</accession>
<dbReference type="AlphaFoldDB" id="A0A8D8A2K0"/>
<dbReference type="EMBL" id="HBUE01010516">
    <property type="protein sequence ID" value="CAG6448159.1"/>
    <property type="molecule type" value="Transcribed_RNA"/>
</dbReference>
<reference evidence="1" key="1">
    <citation type="submission" date="2021-05" db="EMBL/GenBank/DDBJ databases">
        <authorList>
            <person name="Alioto T."/>
            <person name="Alioto T."/>
            <person name="Gomez Garrido J."/>
        </authorList>
    </citation>
    <scope>NUCLEOTIDE SEQUENCE</scope>
</reference>
<organism evidence="1">
    <name type="scientific">Culex pipiens</name>
    <name type="common">House mosquito</name>
    <dbReference type="NCBI Taxonomy" id="7175"/>
    <lineage>
        <taxon>Eukaryota</taxon>
        <taxon>Metazoa</taxon>
        <taxon>Ecdysozoa</taxon>
        <taxon>Arthropoda</taxon>
        <taxon>Hexapoda</taxon>
        <taxon>Insecta</taxon>
        <taxon>Pterygota</taxon>
        <taxon>Neoptera</taxon>
        <taxon>Endopterygota</taxon>
        <taxon>Diptera</taxon>
        <taxon>Nematocera</taxon>
        <taxon>Culicoidea</taxon>
        <taxon>Culicidae</taxon>
        <taxon>Culicinae</taxon>
        <taxon>Culicini</taxon>
        <taxon>Culex</taxon>
        <taxon>Culex</taxon>
    </lineage>
</organism>
<proteinExistence type="predicted"/>
<protein>
    <submittedName>
        <fullName evidence="1">(northern house mosquito) hypothetical protein</fullName>
    </submittedName>
</protein>